<sequence>MIKKTLVIATLSLFVSCSVHTKGEDVKVSEDRKNTPKEITNGILIGPAKMSDLQQEPFNEWFTSGYENYQADDDVINQIKKHIKKSTITIFMGTWCEDSQNQVPKFYKILKQLDYPLKKVTLIMMNRNKTTPGAFEEGLNITNVPTFIFYNNKKEINRIVESPVENLEQDFLTIVSGKPYKHIYAE</sequence>
<keyword evidence="1" id="KW-0732">Signal</keyword>
<feature type="chain" id="PRO_5045140096" evidence="1">
    <location>
        <begin position="22"/>
        <end position="186"/>
    </location>
</feature>
<organism evidence="2 3">
    <name type="scientific">Flavobacterium jumunjinense</name>
    <dbReference type="NCBI Taxonomy" id="998845"/>
    <lineage>
        <taxon>Bacteria</taxon>
        <taxon>Pseudomonadati</taxon>
        <taxon>Bacteroidota</taxon>
        <taxon>Flavobacteriia</taxon>
        <taxon>Flavobacteriales</taxon>
        <taxon>Flavobacteriaceae</taxon>
        <taxon>Flavobacterium</taxon>
    </lineage>
</organism>
<dbReference type="SUPFAM" id="SSF52833">
    <property type="entry name" value="Thioredoxin-like"/>
    <property type="match status" value="1"/>
</dbReference>
<comment type="caution">
    <text evidence="2">The sequence shown here is derived from an EMBL/GenBank/DDBJ whole genome shotgun (WGS) entry which is preliminary data.</text>
</comment>
<name>A0ABV5GTR0_9FLAO</name>
<dbReference type="CDD" id="cd02947">
    <property type="entry name" value="TRX_family"/>
    <property type="match status" value="1"/>
</dbReference>
<feature type="signal peptide" evidence="1">
    <location>
        <begin position="1"/>
        <end position="21"/>
    </location>
</feature>
<dbReference type="EMBL" id="JBHMEY010000094">
    <property type="protein sequence ID" value="MFB9098639.1"/>
    <property type="molecule type" value="Genomic_DNA"/>
</dbReference>
<evidence type="ECO:0000256" key="1">
    <source>
        <dbReference type="SAM" id="SignalP"/>
    </source>
</evidence>
<dbReference type="Gene3D" id="3.40.30.10">
    <property type="entry name" value="Glutaredoxin"/>
    <property type="match status" value="1"/>
</dbReference>
<dbReference type="Pfam" id="PF14595">
    <property type="entry name" value="Thioredoxin_9"/>
    <property type="match status" value="1"/>
</dbReference>
<dbReference type="PROSITE" id="PS51257">
    <property type="entry name" value="PROKAR_LIPOPROTEIN"/>
    <property type="match status" value="1"/>
</dbReference>
<keyword evidence="3" id="KW-1185">Reference proteome</keyword>
<reference evidence="2 3" key="1">
    <citation type="submission" date="2024-09" db="EMBL/GenBank/DDBJ databases">
        <authorList>
            <person name="Sun Q."/>
            <person name="Mori K."/>
        </authorList>
    </citation>
    <scope>NUCLEOTIDE SEQUENCE [LARGE SCALE GENOMIC DNA]</scope>
    <source>
        <strain evidence="2 3">CECT 7955</strain>
    </source>
</reference>
<dbReference type="InterPro" id="IPR036249">
    <property type="entry name" value="Thioredoxin-like_sf"/>
</dbReference>
<accession>A0ABV5GTR0</accession>
<dbReference type="Proteomes" id="UP001589607">
    <property type="component" value="Unassembled WGS sequence"/>
</dbReference>
<gene>
    <name evidence="2" type="ORF">ACFFVF_19205</name>
</gene>
<protein>
    <submittedName>
        <fullName evidence="2">Thioredoxin family protein</fullName>
    </submittedName>
</protein>
<proteinExistence type="predicted"/>
<evidence type="ECO:0000313" key="2">
    <source>
        <dbReference type="EMBL" id="MFB9098639.1"/>
    </source>
</evidence>
<dbReference type="RefSeq" id="WP_236458690.1">
    <property type="nucleotide sequence ID" value="NZ_CBCSGE010000001.1"/>
</dbReference>
<evidence type="ECO:0000313" key="3">
    <source>
        <dbReference type="Proteomes" id="UP001589607"/>
    </source>
</evidence>